<feature type="domain" description="PAC" evidence="9">
    <location>
        <begin position="159"/>
        <end position="211"/>
    </location>
</feature>
<dbReference type="InterPro" id="IPR005467">
    <property type="entry name" value="His_kinase_dom"/>
</dbReference>
<evidence type="ECO:0000256" key="1">
    <source>
        <dbReference type="ARBA" id="ARBA00000085"/>
    </source>
</evidence>
<dbReference type="CDD" id="cd00130">
    <property type="entry name" value="PAS"/>
    <property type="match status" value="2"/>
</dbReference>
<evidence type="ECO:0000259" key="8">
    <source>
        <dbReference type="PROSITE" id="PS50112"/>
    </source>
</evidence>
<dbReference type="EMBL" id="FRCL01000004">
    <property type="protein sequence ID" value="SHM43635.1"/>
    <property type="molecule type" value="Genomic_DNA"/>
</dbReference>
<dbReference type="EC" id="2.7.13.3" evidence="2"/>
<organism evidence="10 11">
    <name type="scientific">Flavobacterium xinjiangense</name>
    <dbReference type="NCBI Taxonomy" id="178356"/>
    <lineage>
        <taxon>Bacteria</taxon>
        <taxon>Pseudomonadati</taxon>
        <taxon>Bacteroidota</taxon>
        <taxon>Flavobacteriia</taxon>
        <taxon>Flavobacteriales</taxon>
        <taxon>Flavobacteriaceae</taxon>
        <taxon>Flavobacterium</taxon>
    </lineage>
</organism>
<feature type="domain" description="PAS" evidence="8">
    <location>
        <begin position="83"/>
        <end position="155"/>
    </location>
</feature>
<dbReference type="InterPro" id="IPR000014">
    <property type="entry name" value="PAS"/>
</dbReference>
<comment type="catalytic activity">
    <reaction evidence="1">
        <text>ATP + protein L-histidine = ADP + protein N-phospho-L-histidine.</text>
        <dbReference type="EC" id="2.7.13.3"/>
    </reaction>
</comment>
<keyword evidence="4" id="KW-0808">Transferase</keyword>
<dbReference type="Pfam" id="PF08447">
    <property type="entry name" value="PAS_3"/>
    <property type="match status" value="1"/>
</dbReference>
<sequence>MKNKTNQITLTYILISLFVAIICHKLLQNSTYDTNYQNYNFIKDLLFITFTGIAYKLILSKNDNRNSEIFEKLKNTNDEIKESNEKYDIVAKATSDTIWDWKIQEDSLTWNKGIEVIFGYSQDEVGSSSTWWFEKIHPEDSIKMSIKLYSFIEQKTENWQDQYRFKCANGSYKYVLDRGFLLKDEEGKAIRMIGAIQDITKQKEEEQRLKLLETVITQSKDSIIITEADSKNTRIPKIIYVNPAFSIMSGYHSDEIIGKTPNIFKGPNSDQQEYKKLISALKKKQECLIETISYKKNKEEYWVRFSMVPVYNTENELSHWVSIQRDVSEEKKQEKEKEQLIRELTQNNKDLKQFSYITSHNLRAPLSNLTGLLNLIEDIPIENQELSEIINGFSKSTHLLNDTINDLVKVIIIKDNPSIKKEDVPLNEIFENVFSQLSFQIELHKPIIKLNFEKVSVLNTNKAYFESILINLLTNSLKYKSESRKLKITITANQTDDTVYLIFKDNGIGIDLERNRDKVFGLYQRFHNYPDSKGLGLYLVKSQVETMGGTISIDSEVNKGTTFTLTFKNKQ</sequence>
<evidence type="ECO:0000256" key="2">
    <source>
        <dbReference type="ARBA" id="ARBA00012438"/>
    </source>
</evidence>
<dbReference type="PRINTS" id="PR00344">
    <property type="entry name" value="BCTRLSENSOR"/>
</dbReference>
<accession>A0A1M7ISH3</accession>
<evidence type="ECO:0000256" key="3">
    <source>
        <dbReference type="ARBA" id="ARBA00022553"/>
    </source>
</evidence>
<dbReference type="Proteomes" id="UP000184092">
    <property type="component" value="Unassembled WGS sequence"/>
</dbReference>
<evidence type="ECO:0000313" key="11">
    <source>
        <dbReference type="Proteomes" id="UP000184092"/>
    </source>
</evidence>
<evidence type="ECO:0000256" key="4">
    <source>
        <dbReference type="ARBA" id="ARBA00022679"/>
    </source>
</evidence>
<dbReference type="InterPro" id="IPR052162">
    <property type="entry name" value="Sensor_kinase/Photoreceptor"/>
</dbReference>
<dbReference type="InterPro" id="IPR001610">
    <property type="entry name" value="PAC"/>
</dbReference>
<dbReference type="RefSeq" id="WP_073207379.1">
    <property type="nucleotide sequence ID" value="NZ_FRCL01000004.1"/>
</dbReference>
<evidence type="ECO:0000259" key="9">
    <source>
        <dbReference type="PROSITE" id="PS50113"/>
    </source>
</evidence>
<dbReference type="InterPro" id="IPR036097">
    <property type="entry name" value="HisK_dim/P_sf"/>
</dbReference>
<dbReference type="Gene3D" id="3.30.565.10">
    <property type="entry name" value="Histidine kinase-like ATPase, C-terminal domain"/>
    <property type="match status" value="1"/>
</dbReference>
<evidence type="ECO:0000313" key="10">
    <source>
        <dbReference type="EMBL" id="SHM43635.1"/>
    </source>
</evidence>
<keyword evidence="5" id="KW-0418">Kinase</keyword>
<dbReference type="OrthoDB" id="5522855at2"/>
<keyword evidence="11" id="KW-1185">Reference proteome</keyword>
<gene>
    <name evidence="10" type="ORF">SAMN05216269_104203</name>
</gene>
<dbReference type="NCBIfam" id="TIGR00229">
    <property type="entry name" value="sensory_box"/>
    <property type="match status" value="2"/>
</dbReference>
<proteinExistence type="predicted"/>
<dbReference type="SUPFAM" id="SSF47384">
    <property type="entry name" value="Homodimeric domain of signal transducing histidine kinase"/>
    <property type="match status" value="1"/>
</dbReference>
<dbReference type="InterPro" id="IPR004358">
    <property type="entry name" value="Sig_transdc_His_kin-like_C"/>
</dbReference>
<keyword evidence="6" id="KW-0175">Coiled coil</keyword>
<dbReference type="InterPro" id="IPR035965">
    <property type="entry name" value="PAS-like_dom_sf"/>
</dbReference>
<dbReference type="InterPro" id="IPR000700">
    <property type="entry name" value="PAS-assoc_C"/>
</dbReference>
<protein>
    <recommendedName>
        <fullName evidence="2">histidine kinase</fullName>
        <ecNumber evidence="2">2.7.13.3</ecNumber>
    </recommendedName>
</protein>
<dbReference type="Gene3D" id="3.30.450.20">
    <property type="entry name" value="PAS domain"/>
    <property type="match status" value="2"/>
</dbReference>
<dbReference type="PANTHER" id="PTHR43304:SF1">
    <property type="entry name" value="PAC DOMAIN-CONTAINING PROTEIN"/>
    <property type="match status" value="1"/>
</dbReference>
<dbReference type="SUPFAM" id="SSF55785">
    <property type="entry name" value="PYP-like sensor domain (PAS domain)"/>
    <property type="match status" value="2"/>
</dbReference>
<feature type="domain" description="PAS" evidence="8">
    <location>
        <begin position="208"/>
        <end position="284"/>
    </location>
</feature>
<dbReference type="PROSITE" id="PS50112">
    <property type="entry name" value="PAS"/>
    <property type="match status" value="2"/>
</dbReference>
<dbReference type="SMART" id="SM00086">
    <property type="entry name" value="PAC"/>
    <property type="match status" value="2"/>
</dbReference>
<evidence type="ECO:0000259" key="7">
    <source>
        <dbReference type="PROSITE" id="PS50109"/>
    </source>
</evidence>
<dbReference type="SMART" id="SM00091">
    <property type="entry name" value="PAS"/>
    <property type="match status" value="2"/>
</dbReference>
<keyword evidence="3" id="KW-0597">Phosphoprotein</keyword>
<dbReference type="PANTHER" id="PTHR43304">
    <property type="entry name" value="PHYTOCHROME-LIKE PROTEIN CPH1"/>
    <property type="match status" value="1"/>
</dbReference>
<dbReference type="CDD" id="cd00082">
    <property type="entry name" value="HisKA"/>
    <property type="match status" value="1"/>
</dbReference>
<dbReference type="InterPro" id="IPR003661">
    <property type="entry name" value="HisK_dim/P_dom"/>
</dbReference>
<feature type="coiled-coil region" evidence="6">
    <location>
        <begin position="323"/>
        <end position="354"/>
    </location>
</feature>
<evidence type="ECO:0000256" key="6">
    <source>
        <dbReference type="SAM" id="Coils"/>
    </source>
</evidence>
<dbReference type="InterPro" id="IPR036890">
    <property type="entry name" value="HATPase_C_sf"/>
</dbReference>
<dbReference type="Pfam" id="PF13426">
    <property type="entry name" value="PAS_9"/>
    <property type="match status" value="1"/>
</dbReference>
<feature type="coiled-coil region" evidence="6">
    <location>
        <begin position="66"/>
        <end position="93"/>
    </location>
</feature>
<reference evidence="11" key="1">
    <citation type="submission" date="2016-11" db="EMBL/GenBank/DDBJ databases">
        <authorList>
            <person name="Varghese N."/>
            <person name="Submissions S."/>
        </authorList>
    </citation>
    <scope>NUCLEOTIDE SEQUENCE [LARGE SCALE GENOMIC DNA]</scope>
    <source>
        <strain evidence="11">CGMCC 1.2749</strain>
    </source>
</reference>
<feature type="domain" description="Histidine kinase" evidence="7">
    <location>
        <begin position="357"/>
        <end position="571"/>
    </location>
</feature>
<dbReference type="InterPro" id="IPR013655">
    <property type="entry name" value="PAS_fold_3"/>
</dbReference>
<dbReference type="Gene3D" id="1.10.287.130">
    <property type="match status" value="1"/>
</dbReference>
<dbReference type="PROSITE" id="PS50113">
    <property type="entry name" value="PAC"/>
    <property type="match status" value="2"/>
</dbReference>
<feature type="domain" description="PAC" evidence="9">
    <location>
        <begin position="285"/>
        <end position="339"/>
    </location>
</feature>
<dbReference type="SUPFAM" id="SSF55874">
    <property type="entry name" value="ATPase domain of HSP90 chaperone/DNA topoisomerase II/histidine kinase"/>
    <property type="match status" value="1"/>
</dbReference>
<dbReference type="InterPro" id="IPR003594">
    <property type="entry name" value="HATPase_dom"/>
</dbReference>
<dbReference type="SMART" id="SM00387">
    <property type="entry name" value="HATPase_c"/>
    <property type="match status" value="1"/>
</dbReference>
<dbReference type="PROSITE" id="PS50109">
    <property type="entry name" value="HIS_KIN"/>
    <property type="match status" value="1"/>
</dbReference>
<dbReference type="Pfam" id="PF02518">
    <property type="entry name" value="HATPase_c"/>
    <property type="match status" value="1"/>
</dbReference>
<evidence type="ECO:0000256" key="5">
    <source>
        <dbReference type="ARBA" id="ARBA00022777"/>
    </source>
</evidence>
<name>A0A1M7ISH3_9FLAO</name>
<dbReference type="GO" id="GO:0000155">
    <property type="term" value="F:phosphorelay sensor kinase activity"/>
    <property type="evidence" value="ECO:0007669"/>
    <property type="project" value="InterPro"/>
</dbReference>
<dbReference type="STRING" id="178356.SAMN05216269_104203"/>
<dbReference type="AlphaFoldDB" id="A0A1M7ISH3"/>